<protein>
    <recommendedName>
        <fullName evidence="5">Transmembrane protein</fullName>
    </recommendedName>
</protein>
<evidence type="ECO:0008006" key="5">
    <source>
        <dbReference type="Google" id="ProtNLM"/>
    </source>
</evidence>
<organism evidence="3 4">
    <name type="scientific">Aquimarina hainanensis</name>
    <dbReference type="NCBI Taxonomy" id="1578017"/>
    <lineage>
        <taxon>Bacteria</taxon>
        <taxon>Pseudomonadati</taxon>
        <taxon>Bacteroidota</taxon>
        <taxon>Flavobacteriia</taxon>
        <taxon>Flavobacteriales</taxon>
        <taxon>Flavobacteriaceae</taxon>
        <taxon>Aquimarina</taxon>
    </lineage>
</organism>
<reference evidence="4" key="1">
    <citation type="journal article" date="2019" name="Int. J. Syst. Evol. Microbiol.">
        <title>The Global Catalogue of Microorganisms (GCM) 10K type strain sequencing project: providing services to taxonomists for standard genome sequencing and annotation.</title>
        <authorList>
            <consortium name="The Broad Institute Genomics Platform"/>
            <consortium name="The Broad Institute Genome Sequencing Center for Infectious Disease"/>
            <person name="Wu L."/>
            <person name="Ma J."/>
        </authorList>
    </citation>
    <scope>NUCLEOTIDE SEQUENCE [LARGE SCALE GENOMIC DNA]</scope>
    <source>
        <strain evidence="4">KCTC 42423</strain>
    </source>
</reference>
<evidence type="ECO:0000256" key="1">
    <source>
        <dbReference type="SAM" id="MobiDB-lite"/>
    </source>
</evidence>
<evidence type="ECO:0000256" key="2">
    <source>
        <dbReference type="SAM" id="Phobius"/>
    </source>
</evidence>
<dbReference type="Proteomes" id="UP001597459">
    <property type="component" value="Unassembled WGS sequence"/>
</dbReference>
<name>A0ABW5N8N0_9FLAO</name>
<gene>
    <name evidence="3" type="ORF">ACFSTE_12080</name>
</gene>
<feature type="region of interest" description="Disordered" evidence="1">
    <location>
        <begin position="220"/>
        <end position="249"/>
    </location>
</feature>
<keyword evidence="4" id="KW-1185">Reference proteome</keyword>
<feature type="transmembrane region" description="Helical" evidence="2">
    <location>
        <begin position="72"/>
        <end position="89"/>
    </location>
</feature>
<dbReference type="RefSeq" id="WP_176028734.1">
    <property type="nucleotide sequence ID" value="NZ_JBHSJV010000001.1"/>
</dbReference>
<feature type="compositionally biased region" description="Basic and acidic residues" evidence="1">
    <location>
        <begin position="240"/>
        <end position="249"/>
    </location>
</feature>
<keyword evidence="2" id="KW-0812">Transmembrane</keyword>
<sequence>MEKIRLDPSKKVIIPKLPKRKWVDDPEMKLCISLMPDFFNDQIIKNDSTLEDEVVVTDNYFLRTSKNNMSEIIIGGVISLIGIFIMSLMEFNIGGVVIGSCFIFFGGLLIVLFLTKKDKEFILDRDQGLMQYPNSWWYPSIVTSFNDARIVLLNEGKYQYPVLKALTKGFLAFPYRIVDFHPLNFWSFMVWYMDKNRPLPPGDAFDPYRQRDYERRKAAGFPKPLYPSEISTPEATPEQQAERERIGGW</sequence>
<keyword evidence="2" id="KW-0472">Membrane</keyword>
<evidence type="ECO:0000313" key="4">
    <source>
        <dbReference type="Proteomes" id="UP001597459"/>
    </source>
</evidence>
<dbReference type="EMBL" id="JBHULX010000021">
    <property type="protein sequence ID" value="MFD2591566.1"/>
    <property type="molecule type" value="Genomic_DNA"/>
</dbReference>
<feature type="compositionally biased region" description="Polar residues" evidence="1">
    <location>
        <begin position="229"/>
        <end position="239"/>
    </location>
</feature>
<feature type="transmembrane region" description="Helical" evidence="2">
    <location>
        <begin position="95"/>
        <end position="115"/>
    </location>
</feature>
<keyword evidence="2" id="KW-1133">Transmembrane helix</keyword>
<evidence type="ECO:0000313" key="3">
    <source>
        <dbReference type="EMBL" id="MFD2591566.1"/>
    </source>
</evidence>
<accession>A0ABW5N8N0</accession>
<proteinExistence type="predicted"/>
<comment type="caution">
    <text evidence="3">The sequence shown here is derived from an EMBL/GenBank/DDBJ whole genome shotgun (WGS) entry which is preliminary data.</text>
</comment>